<proteinExistence type="predicted"/>
<evidence type="ECO:0000313" key="3">
    <source>
        <dbReference type="Proteomes" id="UP000002505"/>
    </source>
</evidence>
<sequence length="137" mass="14702">MSDVNDDSGKPARRPTLKWYWSLAGGLVLLFGVFVMLMPFWESVGIESVHCEVISARADTNSGGSRGSASTAGVLVDTADCGRISVSKGVTFDNRDAIAASFTAGNVYEFEIGWYSRVVLKGIQNGIPTAQSYELVE</sequence>
<reference evidence="2" key="1">
    <citation type="submission" date="2009-01" db="EMBL/GenBank/DDBJ databases">
        <title>Complete sequence of chromosome of Arthrobacter chlorophenolicus A6.</title>
        <authorList>
            <consortium name="US DOE Joint Genome Institute"/>
            <person name="Lucas S."/>
            <person name="Copeland A."/>
            <person name="Lapidus A."/>
            <person name="Glavina del Rio T."/>
            <person name="Tice H."/>
            <person name="Bruce D."/>
            <person name="Goodwin L."/>
            <person name="Pitluck S."/>
            <person name="Goltsman E."/>
            <person name="Clum A."/>
            <person name="Larimer F."/>
            <person name="Land M."/>
            <person name="Hauser L."/>
            <person name="Kyrpides N."/>
            <person name="Mikhailova N."/>
            <person name="Jansson J."/>
            <person name="Richardson P."/>
        </authorList>
    </citation>
    <scope>NUCLEOTIDE SEQUENCE [LARGE SCALE GENOMIC DNA]</scope>
    <source>
        <strain evidence="2">A6</strain>
    </source>
</reference>
<evidence type="ECO:0000313" key="2">
    <source>
        <dbReference type="EMBL" id="ACL38788.1"/>
    </source>
</evidence>
<organism evidence="2 3">
    <name type="scientific">Pseudarthrobacter chlorophenolicus (strain ATCC 700700 / DSM 12829 / CIP 107037 / JCM 12360 / KCTC 9906 / NCIMB 13794 / A6)</name>
    <name type="common">Arthrobacter chlorophenolicus</name>
    <dbReference type="NCBI Taxonomy" id="452863"/>
    <lineage>
        <taxon>Bacteria</taxon>
        <taxon>Bacillati</taxon>
        <taxon>Actinomycetota</taxon>
        <taxon>Actinomycetes</taxon>
        <taxon>Micrococcales</taxon>
        <taxon>Micrococcaceae</taxon>
        <taxon>Pseudarthrobacter</taxon>
    </lineage>
</organism>
<keyword evidence="1" id="KW-0472">Membrane</keyword>
<dbReference type="Proteomes" id="UP000002505">
    <property type="component" value="Chromosome"/>
</dbReference>
<protein>
    <submittedName>
        <fullName evidence="2">Uncharacterized protein</fullName>
    </submittedName>
</protein>
<gene>
    <name evidence="2" type="ordered locus">Achl_0793</name>
</gene>
<feature type="transmembrane region" description="Helical" evidence="1">
    <location>
        <begin position="20"/>
        <end position="41"/>
    </location>
</feature>
<dbReference type="RefSeq" id="WP_015936013.1">
    <property type="nucleotide sequence ID" value="NC_011886.1"/>
</dbReference>
<evidence type="ECO:0000256" key="1">
    <source>
        <dbReference type="SAM" id="Phobius"/>
    </source>
</evidence>
<dbReference type="HOGENOM" id="CLU_1861063_0_0_11"/>
<dbReference type="STRING" id="452863.Achl_0793"/>
<accession>B8HCK5</accession>
<dbReference type="AlphaFoldDB" id="B8HCK5"/>
<dbReference type="KEGG" id="ach:Achl_0793"/>
<keyword evidence="1" id="KW-0812">Transmembrane</keyword>
<dbReference type="OrthoDB" id="4945168at2"/>
<dbReference type="EMBL" id="CP001341">
    <property type="protein sequence ID" value="ACL38788.1"/>
    <property type="molecule type" value="Genomic_DNA"/>
</dbReference>
<name>B8HCK5_PSECP</name>
<keyword evidence="1" id="KW-1133">Transmembrane helix</keyword>
<keyword evidence="3" id="KW-1185">Reference proteome</keyword>
<dbReference type="eggNOG" id="ENOG502ZQ4D">
    <property type="taxonomic scope" value="Bacteria"/>
</dbReference>